<proteinExistence type="predicted"/>
<dbReference type="GO" id="GO:0000729">
    <property type="term" value="P:DNA double-strand break processing"/>
    <property type="evidence" value="ECO:0007669"/>
    <property type="project" value="TreeGrafter"/>
</dbReference>
<dbReference type="STRING" id="2015173.A0A026WDC9"/>
<dbReference type="InterPro" id="IPR041426">
    <property type="entry name" value="Mos1_HTH"/>
</dbReference>
<dbReference type="GO" id="GO:0046975">
    <property type="term" value="F:histone H3K36 methyltransferase activity"/>
    <property type="evidence" value="ECO:0007669"/>
    <property type="project" value="TreeGrafter"/>
</dbReference>
<evidence type="ECO:0000259" key="1">
    <source>
        <dbReference type="Pfam" id="PF17906"/>
    </source>
</evidence>
<keyword evidence="2" id="KW-0489">Methyltransferase</keyword>
<organism evidence="2 3">
    <name type="scientific">Ooceraea biroi</name>
    <name type="common">Clonal raider ant</name>
    <name type="synonym">Cerapachys biroi</name>
    <dbReference type="NCBI Taxonomy" id="2015173"/>
    <lineage>
        <taxon>Eukaryota</taxon>
        <taxon>Metazoa</taxon>
        <taxon>Ecdysozoa</taxon>
        <taxon>Arthropoda</taxon>
        <taxon>Hexapoda</taxon>
        <taxon>Insecta</taxon>
        <taxon>Pterygota</taxon>
        <taxon>Neoptera</taxon>
        <taxon>Endopterygota</taxon>
        <taxon>Hymenoptera</taxon>
        <taxon>Apocrita</taxon>
        <taxon>Aculeata</taxon>
        <taxon>Formicoidea</taxon>
        <taxon>Formicidae</taxon>
        <taxon>Dorylinae</taxon>
        <taxon>Ooceraea</taxon>
    </lineage>
</organism>
<dbReference type="GO" id="GO:0005634">
    <property type="term" value="C:nucleus"/>
    <property type="evidence" value="ECO:0007669"/>
    <property type="project" value="TreeGrafter"/>
</dbReference>
<dbReference type="GO" id="GO:0031297">
    <property type="term" value="P:replication fork processing"/>
    <property type="evidence" value="ECO:0007669"/>
    <property type="project" value="TreeGrafter"/>
</dbReference>
<dbReference type="GO" id="GO:0044774">
    <property type="term" value="P:mitotic DNA integrity checkpoint signaling"/>
    <property type="evidence" value="ECO:0007669"/>
    <property type="project" value="TreeGrafter"/>
</dbReference>
<dbReference type="Proteomes" id="UP000053097">
    <property type="component" value="Unassembled WGS sequence"/>
</dbReference>
<dbReference type="EMBL" id="KK107274">
    <property type="protein sequence ID" value="EZA53651.1"/>
    <property type="molecule type" value="Genomic_DNA"/>
</dbReference>
<name>A0A026WDC9_OOCBI</name>
<evidence type="ECO:0000313" key="2">
    <source>
        <dbReference type="EMBL" id="EZA53651.1"/>
    </source>
</evidence>
<accession>A0A026WDC9</accession>
<dbReference type="GO" id="GO:0042800">
    <property type="term" value="F:histone H3K4 methyltransferase activity"/>
    <property type="evidence" value="ECO:0007669"/>
    <property type="project" value="TreeGrafter"/>
</dbReference>
<keyword evidence="3" id="KW-1185">Reference proteome</keyword>
<dbReference type="PANTHER" id="PTHR46060:SF2">
    <property type="entry name" value="HISTONE-LYSINE N-METHYLTRANSFERASE SETMAR"/>
    <property type="match status" value="1"/>
</dbReference>
<dbReference type="PANTHER" id="PTHR46060">
    <property type="entry name" value="MARINER MOS1 TRANSPOSASE-LIKE PROTEIN"/>
    <property type="match status" value="1"/>
</dbReference>
<dbReference type="OMA" id="TVQKWFA"/>
<dbReference type="GO" id="GO:0006303">
    <property type="term" value="P:double-strand break repair via nonhomologous end joining"/>
    <property type="evidence" value="ECO:0007669"/>
    <property type="project" value="TreeGrafter"/>
</dbReference>
<keyword evidence="2" id="KW-0808">Transferase</keyword>
<dbReference type="AlphaFoldDB" id="A0A026WDC9"/>
<dbReference type="Pfam" id="PF17906">
    <property type="entry name" value="HTH_48"/>
    <property type="match status" value="1"/>
</dbReference>
<protein>
    <submittedName>
        <fullName evidence="2">Histone-lysine N-methyltransferase SETMAR</fullName>
    </submittedName>
</protein>
<reference evidence="2 3" key="1">
    <citation type="journal article" date="2014" name="Curr. Biol.">
        <title>The genome of the clonal raider ant Cerapachys biroi.</title>
        <authorList>
            <person name="Oxley P.R."/>
            <person name="Ji L."/>
            <person name="Fetter-Pruneda I."/>
            <person name="McKenzie S.K."/>
            <person name="Li C."/>
            <person name="Hu H."/>
            <person name="Zhang G."/>
            <person name="Kronauer D.J."/>
        </authorList>
    </citation>
    <scope>NUCLEOTIDE SEQUENCE [LARGE SCALE GENOMIC DNA]</scope>
</reference>
<feature type="non-terminal residue" evidence="2">
    <location>
        <position position="1"/>
    </location>
</feature>
<dbReference type="GO" id="GO:0032259">
    <property type="term" value="P:methylation"/>
    <property type="evidence" value="ECO:0007669"/>
    <property type="project" value="UniProtKB-KW"/>
</dbReference>
<dbReference type="GO" id="GO:0035861">
    <property type="term" value="C:site of double-strand break"/>
    <property type="evidence" value="ECO:0007669"/>
    <property type="project" value="TreeGrafter"/>
</dbReference>
<evidence type="ECO:0000313" key="3">
    <source>
        <dbReference type="Proteomes" id="UP000053097"/>
    </source>
</evidence>
<dbReference type="GO" id="GO:0015074">
    <property type="term" value="P:DNA integration"/>
    <property type="evidence" value="ECO:0007669"/>
    <property type="project" value="TreeGrafter"/>
</dbReference>
<gene>
    <name evidence="2" type="ORF">X777_06757</name>
</gene>
<dbReference type="GO" id="GO:0000014">
    <property type="term" value="F:single-stranded DNA endodeoxyribonuclease activity"/>
    <property type="evidence" value="ECO:0007669"/>
    <property type="project" value="TreeGrafter"/>
</dbReference>
<dbReference type="GO" id="GO:0000793">
    <property type="term" value="C:condensed chromosome"/>
    <property type="evidence" value="ECO:0007669"/>
    <property type="project" value="TreeGrafter"/>
</dbReference>
<dbReference type="GO" id="GO:0003690">
    <property type="term" value="F:double-stranded DNA binding"/>
    <property type="evidence" value="ECO:0007669"/>
    <property type="project" value="TreeGrafter"/>
</dbReference>
<dbReference type="InterPro" id="IPR052709">
    <property type="entry name" value="Transposase-MT_Hybrid"/>
</dbReference>
<dbReference type="GO" id="GO:0044547">
    <property type="term" value="F:DNA topoisomerase binding"/>
    <property type="evidence" value="ECO:0007669"/>
    <property type="project" value="TreeGrafter"/>
</dbReference>
<dbReference type="GO" id="GO:0003697">
    <property type="term" value="F:single-stranded DNA binding"/>
    <property type="evidence" value="ECO:0007669"/>
    <property type="project" value="TreeGrafter"/>
</dbReference>
<feature type="domain" description="Mos1 transposase HTH" evidence="1">
    <location>
        <begin position="1"/>
        <end position="23"/>
    </location>
</feature>
<sequence>VYASDAVAERTVQKWFARFKRGDFNVEDQERSGRPSAVDDDQIAALIESNPRYTTRDIATDATEILHISNSIDR</sequence>